<dbReference type="EMBL" id="BPVZ01000091">
    <property type="protein sequence ID" value="GKV31533.1"/>
    <property type="molecule type" value="Genomic_DNA"/>
</dbReference>
<sequence>MIKPTNQNLLLALASTNPCLSRQIKRSYFHTKADFIQHLRRCNHFLSSTSAHAFLLKSGLLTDTVTTNHLINSYVRLSRIEDAQQLFDEMTEPNVVSYTSLMVGYVNLGQPQNALCLFREMGRRWVMPNEFTFATLVNACSILADLRIGRKIHAHVEILGFQRDLVVCSSLVDMYGKCNDIDAARLVFDSMPMDCRNVVSWTSMIAACAQNARGNEALQVFREFNWFISDYPNEFMLASVVNACASLGRLNSGKTTHGAAIRHGHDWNDIVATALVDMYAKCGFITYSNKVFQRISTPSVISYTSMIVAAAKYGLGKISLELFDEMLSRRIRPNDVTFVGVLHACSHSGLVEEGLEHLNSMQSKHGVVPDAKHYVCVVDMLGRTGRLDEAYRLARSIEVGIDEGAILWGTLLSASRLEGRVDIAVEAGKRLLKSNQQVSGAYVTLSNTYALAGEWETAHSLRSEMKHSGVSKEPGCSWVEIKDSTYVFYAGNTSCERGSEVFNLLKELEGKMREKGYTGGTTRLAYIDIEEEAKRERLGLHSEKLALAFGLLSIPSGVTIRIMKNLRMCWDCHEAFKLISEITKRDFVVRDLNRFHHFKSGSCTCKDFW</sequence>
<dbReference type="InterPro" id="IPR032867">
    <property type="entry name" value="DYW_dom"/>
</dbReference>
<feature type="repeat" description="PPR" evidence="4">
    <location>
        <begin position="94"/>
        <end position="128"/>
    </location>
</feature>
<evidence type="ECO:0000259" key="5">
    <source>
        <dbReference type="Pfam" id="PF14432"/>
    </source>
</evidence>
<gene>
    <name evidence="6" type="ORF">SLEP1_g40215</name>
</gene>
<feature type="domain" description="DYW" evidence="5">
    <location>
        <begin position="522"/>
        <end position="609"/>
    </location>
</feature>
<feature type="repeat" description="PPR" evidence="4">
    <location>
        <begin position="63"/>
        <end position="93"/>
    </location>
</feature>
<dbReference type="Pfam" id="PF20431">
    <property type="entry name" value="E_motif"/>
    <property type="match status" value="1"/>
</dbReference>
<proteinExistence type="inferred from homology"/>
<evidence type="ECO:0000313" key="6">
    <source>
        <dbReference type="EMBL" id="GKV31533.1"/>
    </source>
</evidence>
<keyword evidence="2" id="KW-0677">Repeat</keyword>
<accession>A0AAV5L341</accession>
<dbReference type="PANTHER" id="PTHR47926:SF368">
    <property type="entry name" value="TETRATRICOPEPTIDE REPEAT-LIKE SUPERFAMILY PROTEIN"/>
    <property type="match status" value="1"/>
</dbReference>
<evidence type="ECO:0000256" key="1">
    <source>
        <dbReference type="ARBA" id="ARBA00006643"/>
    </source>
</evidence>
<protein>
    <recommendedName>
        <fullName evidence="5">DYW domain-containing protein</fullName>
    </recommendedName>
</protein>
<dbReference type="FunFam" id="1.25.40.10:FF:000381">
    <property type="entry name" value="Pentatricopeptide repeat-containing protein"/>
    <property type="match status" value="1"/>
</dbReference>
<evidence type="ECO:0000256" key="3">
    <source>
        <dbReference type="ARBA" id="ARBA00061659"/>
    </source>
</evidence>
<comment type="similarity">
    <text evidence="3">Belongs to the PPR family. PCMP-E subfamily.</text>
</comment>
<reference evidence="6 7" key="1">
    <citation type="journal article" date="2021" name="Commun. Biol.">
        <title>The genome of Shorea leprosula (Dipterocarpaceae) highlights the ecological relevance of drought in aseasonal tropical rainforests.</title>
        <authorList>
            <person name="Ng K.K.S."/>
            <person name="Kobayashi M.J."/>
            <person name="Fawcett J.A."/>
            <person name="Hatakeyama M."/>
            <person name="Paape T."/>
            <person name="Ng C.H."/>
            <person name="Ang C.C."/>
            <person name="Tnah L.H."/>
            <person name="Lee C.T."/>
            <person name="Nishiyama T."/>
            <person name="Sese J."/>
            <person name="O'Brien M.J."/>
            <person name="Copetti D."/>
            <person name="Mohd Noor M.I."/>
            <person name="Ong R.C."/>
            <person name="Putra M."/>
            <person name="Sireger I.Z."/>
            <person name="Indrioko S."/>
            <person name="Kosugi Y."/>
            <person name="Izuno A."/>
            <person name="Isagi Y."/>
            <person name="Lee S.L."/>
            <person name="Shimizu K.K."/>
        </authorList>
    </citation>
    <scope>NUCLEOTIDE SEQUENCE [LARGE SCALE GENOMIC DNA]</scope>
    <source>
        <strain evidence="6">214</strain>
    </source>
</reference>
<evidence type="ECO:0000256" key="4">
    <source>
        <dbReference type="PROSITE-ProRule" id="PRU00708"/>
    </source>
</evidence>
<comment type="caution">
    <text evidence="6">The sequence shown here is derived from an EMBL/GenBank/DDBJ whole genome shotgun (WGS) entry which is preliminary data.</text>
</comment>
<dbReference type="Pfam" id="PF14432">
    <property type="entry name" value="DYW_deaminase"/>
    <property type="match status" value="1"/>
</dbReference>
<name>A0AAV5L341_9ROSI</name>
<dbReference type="NCBIfam" id="TIGR00756">
    <property type="entry name" value="PPR"/>
    <property type="match status" value="3"/>
</dbReference>
<dbReference type="Gene3D" id="1.25.40.10">
    <property type="entry name" value="Tetratricopeptide repeat domain"/>
    <property type="match status" value="3"/>
</dbReference>
<comment type="similarity">
    <text evidence="1">Belongs to the PPR family. PCMP-H subfamily.</text>
</comment>
<dbReference type="InterPro" id="IPR011990">
    <property type="entry name" value="TPR-like_helical_dom_sf"/>
</dbReference>
<dbReference type="FunFam" id="1.25.40.10:FF:000090">
    <property type="entry name" value="Pentatricopeptide repeat-containing protein, chloroplastic"/>
    <property type="match status" value="1"/>
</dbReference>
<dbReference type="InterPro" id="IPR046848">
    <property type="entry name" value="E_motif"/>
</dbReference>
<dbReference type="InterPro" id="IPR046960">
    <property type="entry name" value="PPR_At4g14850-like_plant"/>
</dbReference>
<dbReference type="GO" id="GO:0008270">
    <property type="term" value="F:zinc ion binding"/>
    <property type="evidence" value="ECO:0007669"/>
    <property type="project" value="InterPro"/>
</dbReference>
<dbReference type="InterPro" id="IPR002885">
    <property type="entry name" value="PPR_rpt"/>
</dbReference>
<dbReference type="GO" id="GO:0009451">
    <property type="term" value="P:RNA modification"/>
    <property type="evidence" value="ECO:0007669"/>
    <property type="project" value="InterPro"/>
</dbReference>
<feature type="repeat" description="PPR" evidence="4">
    <location>
        <begin position="299"/>
        <end position="333"/>
    </location>
</feature>
<dbReference type="Proteomes" id="UP001054252">
    <property type="component" value="Unassembled WGS sequence"/>
</dbReference>
<dbReference type="GO" id="GO:0003723">
    <property type="term" value="F:RNA binding"/>
    <property type="evidence" value="ECO:0007669"/>
    <property type="project" value="InterPro"/>
</dbReference>
<dbReference type="AlphaFoldDB" id="A0AAV5L341"/>
<evidence type="ECO:0000313" key="7">
    <source>
        <dbReference type="Proteomes" id="UP001054252"/>
    </source>
</evidence>
<dbReference type="Pfam" id="PF01535">
    <property type="entry name" value="PPR"/>
    <property type="match status" value="3"/>
</dbReference>
<evidence type="ECO:0000256" key="2">
    <source>
        <dbReference type="ARBA" id="ARBA00022737"/>
    </source>
</evidence>
<dbReference type="PANTHER" id="PTHR47926">
    <property type="entry name" value="PENTATRICOPEPTIDE REPEAT-CONTAINING PROTEIN"/>
    <property type="match status" value="1"/>
</dbReference>
<organism evidence="6 7">
    <name type="scientific">Rubroshorea leprosula</name>
    <dbReference type="NCBI Taxonomy" id="152421"/>
    <lineage>
        <taxon>Eukaryota</taxon>
        <taxon>Viridiplantae</taxon>
        <taxon>Streptophyta</taxon>
        <taxon>Embryophyta</taxon>
        <taxon>Tracheophyta</taxon>
        <taxon>Spermatophyta</taxon>
        <taxon>Magnoliopsida</taxon>
        <taxon>eudicotyledons</taxon>
        <taxon>Gunneridae</taxon>
        <taxon>Pentapetalae</taxon>
        <taxon>rosids</taxon>
        <taxon>malvids</taxon>
        <taxon>Malvales</taxon>
        <taxon>Dipterocarpaceae</taxon>
        <taxon>Rubroshorea</taxon>
    </lineage>
</organism>
<dbReference type="Pfam" id="PF13041">
    <property type="entry name" value="PPR_2"/>
    <property type="match status" value="2"/>
</dbReference>
<keyword evidence="7" id="KW-1185">Reference proteome</keyword>
<dbReference type="PROSITE" id="PS51375">
    <property type="entry name" value="PPR"/>
    <property type="match status" value="3"/>
</dbReference>
<dbReference type="FunFam" id="1.25.40.10:FF:000196">
    <property type="entry name" value="Pentatricopeptide repeat-containing protein At4g14850"/>
    <property type="match status" value="1"/>
</dbReference>